<accession>A0A2S6HPL9</accession>
<reference evidence="4 5" key="1">
    <citation type="submission" date="2018-02" db="EMBL/GenBank/DDBJ databases">
        <title>Genomic Encyclopedia of Archaeal and Bacterial Type Strains, Phase II (KMG-II): from individual species to whole genera.</title>
        <authorList>
            <person name="Goeker M."/>
        </authorList>
    </citation>
    <scope>NUCLEOTIDE SEQUENCE [LARGE SCALE GENOMIC DNA]</scope>
    <source>
        <strain evidence="4 5">DSM 3808</strain>
    </source>
</reference>
<dbReference type="RefSeq" id="WP_104438335.1">
    <property type="nucleotide sequence ID" value="NZ_PTJA01000010.1"/>
</dbReference>
<gene>
    <name evidence="4" type="ORF">BXY41_110199</name>
</gene>
<feature type="transmembrane region" description="Helical" evidence="1">
    <location>
        <begin position="12"/>
        <end position="32"/>
    </location>
</feature>
<keyword evidence="1" id="KW-1133">Transmembrane helix</keyword>
<evidence type="ECO:0000313" key="5">
    <source>
        <dbReference type="Proteomes" id="UP000237749"/>
    </source>
</evidence>
<dbReference type="OrthoDB" id="609779at2"/>
<feature type="domain" description="ABC-type uncharacterised transport system" evidence="2">
    <location>
        <begin position="173"/>
        <end position="345"/>
    </location>
</feature>
<evidence type="ECO:0000313" key="4">
    <source>
        <dbReference type="EMBL" id="PPK79473.1"/>
    </source>
</evidence>
<name>A0A2S6HPL9_9FIRM</name>
<feature type="domain" description="DUF7088" evidence="3">
    <location>
        <begin position="44"/>
        <end position="125"/>
    </location>
</feature>
<dbReference type="Pfam" id="PF09822">
    <property type="entry name" value="ABC_transp_aux"/>
    <property type="match status" value="1"/>
</dbReference>
<keyword evidence="5" id="KW-1185">Reference proteome</keyword>
<dbReference type="AlphaFoldDB" id="A0A2S6HPL9"/>
<evidence type="ECO:0000256" key="1">
    <source>
        <dbReference type="SAM" id="Phobius"/>
    </source>
</evidence>
<protein>
    <submittedName>
        <fullName evidence="4">ABC-2 type transport system permease protein</fullName>
    </submittedName>
</protein>
<keyword evidence="1" id="KW-0812">Transmembrane</keyword>
<keyword evidence="1" id="KW-0472">Membrane</keyword>
<dbReference type="Proteomes" id="UP000237749">
    <property type="component" value="Unassembled WGS sequence"/>
</dbReference>
<evidence type="ECO:0000259" key="3">
    <source>
        <dbReference type="Pfam" id="PF23357"/>
    </source>
</evidence>
<dbReference type="InterPro" id="IPR019196">
    <property type="entry name" value="ABC_transp_unknown"/>
</dbReference>
<comment type="caution">
    <text evidence="4">The sequence shown here is derived from an EMBL/GenBank/DDBJ whole genome shotgun (WGS) entry which is preliminary data.</text>
</comment>
<dbReference type="InterPro" id="IPR055396">
    <property type="entry name" value="DUF7088"/>
</dbReference>
<dbReference type="Pfam" id="PF23357">
    <property type="entry name" value="DUF7088"/>
    <property type="match status" value="1"/>
</dbReference>
<evidence type="ECO:0000259" key="2">
    <source>
        <dbReference type="Pfam" id="PF09822"/>
    </source>
</evidence>
<proteinExistence type="predicted"/>
<sequence length="456" mass="49374">MTRKLKKGGYTAILSVIVIAAVIILNLIVGRLPEKVRQWDMSSSQIYTLGGTTSDLIKALDKDVTIYVVGDPASVDKRITSFLKRYEDLSGHVKVVTVDSVLHPEQVKKLNATDGTILVSCESTNKTQSIPFTDIIKMDESSYYYYGQAKETAFDGEGQVTGAISHVTSNVSKTIYVTEGHGEAAFGATVTDMLGKSNLTVNSINLLKDGKIPEDCELLLMNAPASDLANDEKTMISDYLDKGGHVLIIAGYSEKERPNLTSVMSAYGLNLENGMAADTKNFYQNNPYYIFPTIESGSEVTNGVDIKSAALVLQSGAFTQAENLPEGVNVTPFMQTSEAGMLVTPDSQKKGTYILGAVSEKKLDTGSARLTVFSTPSLIDESLNTSFTNLSNLTLFMNAVTSNFEDVANVSIPSKSLDVTYNTVTHGGMWGILFILIIPAASLGCGLMIWLKRRRL</sequence>
<feature type="transmembrane region" description="Helical" evidence="1">
    <location>
        <begin position="429"/>
        <end position="451"/>
    </location>
</feature>
<dbReference type="EMBL" id="PTJA01000010">
    <property type="protein sequence ID" value="PPK79473.1"/>
    <property type="molecule type" value="Genomic_DNA"/>
</dbReference>
<organism evidence="4 5">
    <name type="scientific">Lacrimispora xylanisolvens</name>
    <dbReference type="NCBI Taxonomy" id="384636"/>
    <lineage>
        <taxon>Bacteria</taxon>
        <taxon>Bacillati</taxon>
        <taxon>Bacillota</taxon>
        <taxon>Clostridia</taxon>
        <taxon>Lachnospirales</taxon>
        <taxon>Lachnospiraceae</taxon>
        <taxon>Lacrimispora</taxon>
    </lineage>
</organism>